<accession>A0A1B7L4D0</accession>
<reference evidence="4" key="1">
    <citation type="submission" date="2016-05" db="EMBL/GenBank/DDBJ databases">
        <authorList>
            <person name="Behera P."/>
            <person name="Vaishampayan P."/>
            <person name="Singh N."/>
            <person name="Raina V."/>
            <person name="Suar M."/>
            <person name="Pattnaik A."/>
            <person name="Rastogi G."/>
        </authorList>
    </citation>
    <scope>NUCLEOTIDE SEQUENCE [LARGE SCALE GENOMIC DNA]</scope>
    <source>
        <strain evidence="4">MP23</strain>
    </source>
</reference>
<sequence length="81" mass="9287">MMCCPFCRQAAHVRTSRYMSENVKERYHQCQNLECSATFKTHESIFEVIRSPVAEEKPAPVPPAPTATGRVKGCYRSPFRH</sequence>
<proteinExistence type="predicted"/>
<comment type="caution">
    <text evidence="3">The sequence shown here is derived from an EMBL/GenBank/DDBJ whole genome shotgun (WGS) entry which is preliminary data.</text>
</comment>
<evidence type="ECO:0000313" key="4">
    <source>
        <dbReference type="Proteomes" id="UP000078225"/>
    </source>
</evidence>
<protein>
    <recommendedName>
        <fullName evidence="2">Zinc finger Ogr/Delta-type domain-containing protein</fullName>
    </recommendedName>
</protein>
<organism evidence="3 4">
    <name type="scientific">Mangrovibacter phragmitis</name>
    <dbReference type="NCBI Taxonomy" id="1691903"/>
    <lineage>
        <taxon>Bacteria</taxon>
        <taxon>Pseudomonadati</taxon>
        <taxon>Pseudomonadota</taxon>
        <taxon>Gammaproteobacteria</taxon>
        <taxon>Enterobacterales</taxon>
        <taxon>Enterobacteriaceae</taxon>
        <taxon>Mangrovibacter</taxon>
    </lineage>
</organism>
<evidence type="ECO:0000259" key="2">
    <source>
        <dbReference type="Pfam" id="PF04606"/>
    </source>
</evidence>
<dbReference type="OrthoDB" id="6895359at2"/>
<dbReference type="Pfam" id="PF04606">
    <property type="entry name" value="Ogr_Delta"/>
    <property type="match status" value="1"/>
</dbReference>
<dbReference type="EMBL" id="LYRP01000012">
    <property type="protein sequence ID" value="OAT77011.1"/>
    <property type="molecule type" value="Genomic_DNA"/>
</dbReference>
<feature type="domain" description="Zinc finger Ogr/Delta-type" evidence="2">
    <location>
        <begin position="4"/>
        <end position="49"/>
    </location>
</feature>
<evidence type="ECO:0000313" key="3">
    <source>
        <dbReference type="EMBL" id="OAT77011.1"/>
    </source>
</evidence>
<feature type="region of interest" description="Disordered" evidence="1">
    <location>
        <begin position="56"/>
        <end position="81"/>
    </location>
</feature>
<dbReference type="Proteomes" id="UP000078225">
    <property type="component" value="Unassembled WGS sequence"/>
</dbReference>
<evidence type="ECO:0000256" key="1">
    <source>
        <dbReference type="SAM" id="MobiDB-lite"/>
    </source>
</evidence>
<dbReference type="AlphaFoldDB" id="A0A1B7L4D0"/>
<name>A0A1B7L4D0_9ENTR</name>
<dbReference type="RefSeq" id="WP_064597549.1">
    <property type="nucleotide sequence ID" value="NZ_LYRP01000012.1"/>
</dbReference>
<dbReference type="STRING" id="1691903.A9B99_06775"/>
<dbReference type="InterPro" id="IPR007684">
    <property type="entry name" value="Znf_Ogr/Delta"/>
</dbReference>
<gene>
    <name evidence="3" type="ORF">A9B99_06775</name>
</gene>
<keyword evidence="4" id="KW-1185">Reference proteome</keyword>